<sequence>MRLVQHKPIIDTWGLDDWRRESERCLRDHTFQQALDAVNKAIACPGGADNIPLLEIRSEALEKLGSGNSALSDAKQMVHIDKAYAKGYLRAGRILEARNEVKYLHHALGIYTYGLKHVPTTNKYYAHLKACHIRVERWLSPGKRDDPFQVLPIELALACLKYMTLRDLTRARGVSKGWKAFLNGSPELWTKIDLSEAKRAVPSTFIRSCITLAKQKVTRVRFNNHSTPSTLRFLGIKCQKLESLDFLRTNYGPSSFRDLVTTCRSLRRLKITHGTTVTLDSINYVLQHCPTLVELEATGITVGTAGAVVWNTQMPNLQKLELVADELTETPNVDLLRLGNAPDGISHQGLLAFTPNLTHLHVEDFRDYPLNVKILPSLTHLEKVHFEGLRFSRFPSFAPSLIHLHINGCHATASVGSLRKANHLPNLKHLHLDWDDMGITEDDENPRQDKDEEPKEPVPTYLDELLLRKDDGVKADLNECSKLQSFYCSYRGRPFGYLSNPRLEDVEVLSLDYWPIDDRVVEDLPVLFRNLKFLDLSHTDVTGVGIKAVIEGLPRGQLQTLRIDYCSHVSPDAIDYGARYTKVHFSSYKERQTGRRILT</sequence>
<evidence type="ECO:0000256" key="1">
    <source>
        <dbReference type="SAM" id="MobiDB-lite"/>
    </source>
</evidence>
<dbReference type="GO" id="GO:0031146">
    <property type="term" value="P:SCF-dependent proteasomal ubiquitin-dependent protein catabolic process"/>
    <property type="evidence" value="ECO:0007669"/>
    <property type="project" value="TreeGrafter"/>
</dbReference>
<feature type="domain" description="F-box" evidence="2">
    <location>
        <begin position="145"/>
        <end position="192"/>
    </location>
</feature>
<dbReference type="PANTHER" id="PTHR13318">
    <property type="entry name" value="PARTNER OF PAIRED, ISOFORM B-RELATED"/>
    <property type="match status" value="1"/>
</dbReference>
<dbReference type="GO" id="GO:0019005">
    <property type="term" value="C:SCF ubiquitin ligase complex"/>
    <property type="evidence" value="ECO:0007669"/>
    <property type="project" value="TreeGrafter"/>
</dbReference>
<evidence type="ECO:0000259" key="2">
    <source>
        <dbReference type="PROSITE" id="PS50181"/>
    </source>
</evidence>
<dbReference type="PROSITE" id="PS50181">
    <property type="entry name" value="FBOX"/>
    <property type="match status" value="1"/>
</dbReference>
<organism evidence="3 4">
    <name type="scientific">Aulographum hederae CBS 113979</name>
    <dbReference type="NCBI Taxonomy" id="1176131"/>
    <lineage>
        <taxon>Eukaryota</taxon>
        <taxon>Fungi</taxon>
        <taxon>Dikarya</taxon>
        <taxon>Ascomycota</taxon>
        <taxon>Pezizomycotina</taxon>
        <taxon>Dothideomycetes</taxon>
        <taxon>Pleosporomycetidae</taxon>
        <taxon>Aulographales</taxon>
        <taxon>Aulographaceae</taxon>
    </lineage>
</organism>
<name>A0A6G1H6C4_9PEZI</name>
<evidence type="ECO:0000313" key="4">
    <source>
        <dbReference type="Proteomes" id="UP000800041"/>
    </source>
</evidence>
<dbReference type="EMBL" id="ML977148">
    <property type="protein sequence ID" value="KAF1988508.1"/>
    <property type="molecule type" value="Genomic_DNA"/>
</dbReference>
<dbReference type="SUPFAM" id="SSF48452">
    <property type="entry name" value="TPR-like"/>
    <property type="match status" value="1"/>
</dbReference>
<feature type="region of interest" description="Disordered" evidence="1">
    <location>
        <begin position="438"/>
        <end position="458"/>
    </location>
</feature>
<dbReference type="Proteomes" id="UP000800041">
    <property type="component" value="Unassembled WGS sequence"/>
</dbReference>
<dbReference type="OrthoDB" id="629492at2759"/>
<dbReference type="SUPFAM" id="SSF52047">
    <property type="entry name" value="RNI-like"/>
    <property type="match status" value="1"/>
</dbReference>
<dbReference type="Pfam" id="PF12937">
    <property type="entry name" value="F-box-like"/>
    <property type="match status" value="1"/>
</dbReference>
<dbReference type="Gene3D" id="1.25.40.10">
    <property type="entry name" value="Tetratricopeptide repeat domain"/>
    <property type="match status" value="1"/>
</dbReference>
<proteinExistence type="predicted"/>
<protein>
    <submittedName>
        <fullName evidence="3">RNI-like protein</fullName>
    </submittedName>
</protein>
<dbReference type="Gene3D" id="3.80.10.10">
    <property type="entry name" value="Ribonuclease Inhibitor"/>
    <property type="match status" value="2"/>
</dbReference>
<dbReference type="SMART" id="SM00256">
    <property type="entry name" value="FBOX"/>
    <property type="match status" value="1"/>
</dbReference>
<gene>
    <name evidence="3" type="ORF">K402DRAFT_373539</name>
</gene>
<dbReference type="InterPro" id="IPR001810">
    <property type="entry name" value="F-box_dom"/>
</dbReference>
<dbReference type="SUPFAM" id="SSF81383">
    <property type="entry name" value="F-box domain"/>
    <property type="match status" value="1"/>
</dbReference>
<keyword evidence="4" id="KW-1185">Reference proteome</keyword>
<accession>A0A6G1H6C4</accession>
<dbReference type="Gene3D" id="1.20.1280.50">
    <property type="match status" value="1"/>
</dbReference>
<dbReference type="InterPro" id="IPR032675">
    <property type="entry name" value="LRR_dom_sf"/>
</dbReference>
<reference evidence="3" key="1">
    <citation type="journal article" date="2020" name="Stud. Mycol.">
        <title>101 Dothideomycetes genomes: a test case for predicting lifestyles and emergence of pathogens.</title>
        <authorList>
            <person name="Haridas S."/>
            <person name="Albert R."/>
            <person name="Binder M."/>
            <person name="Bloem J."/>
            <person name="Labutti K."/>
            <person name="Salamov A."/>
            <person name="Andreopoulos B."/>
            <person name="Baker S."/>
            <person name="Barry K."/>
            <person name="Bills G."/>
            <person name="Bluhm B."/>
            <person name="Cannon C."/>
            <person name="Castanera R."/>
            <person name="Culley D."/>
            <person name="Daum C."/>
            <person name="Ezra D."/>
            <person name="Gonzalez J."/>
            <person name="Henrissat B."/>
            <person name="Kuo A."/>
            <person name="Liang C."/>
            <person name="Lipzen A."/>
            <person name="Lutzoni F."/>
            <person name="Magnuson J."/>
            <person name="Mondo S."/>
            <person name="Nolan M."/>
            <person name="Ohm R."/>
            <person name="Pangilinan J."/>
            <person name="Park H.-J."/>
            <person name="Ramirez L."/>
            <person name="Alfaro M."/>
            <person name="Sun H."/>
            <person name="Tritt A."/>
            <person name="Yoshinaga Y."/>
            <person name="Zwiers L.-H."/>
            <person name="Turgeon B."/>
            <person name="Goodwin S."/>
            <person name="Spatafora J."/>
            <person name="Crous P."/>
            <person name="Grigoriev I."/>
        </authorList>
    </citation>
    <scope>NUCLEOTIDE SEQUENCE</scope>
    <source>
        <strain evidence="3">CBS 113979</strain>
    </source>
</reference>
<dbReference type="AlphaFoldDB" id="A0A6G1H6C4"/>
<dbReference type="InterPro" id="IPR036047">
    <property type="entry name" value="F-box-like_dom_sf"/>
</dbReference>
<feature type="compositionally biased region" description="Basic and acidic residues" evidence="1">
    <location>
        <begin position="445"/>
        <end position="456"/>
    </location>
</feature>
<dbReference type="InterPro" id="IPR011990">
    <property type="entry name" value="TPR-like_helical_dom_sf"/>
</dbReference>
<evidence type="ECO:0000313" key="3">
    <source>
        <dbReference type="EMBL" id="KAF1988508.1"/>
    </source>
</evidence>